<dbReference type="Proteomes" id="UP000677913">
    <property type="component" value="Unassembled WGS sequence"/>
</dbReference>
<sequence length="185" mass="20133">MGYDEVLERLRGQEAACRAEAERLRGEADHLRPGDQLQTTNGHTVTILAIHDYTTTTVTYNLTIDSLHTYYVEAGDTPVLVHNSSCDEAFLDDEGAKYVASKHMPGGALVDGTKGVFNAGTDLYKLAEDSNQFDAVEQTNGNWQRIASAPDVIGTDIETGLPTKTYTVITDKYGAVITMHPGVPR</sequence>
<dbReference type="InterPro" id="IPR030934">
    <property type="entry name" value="Intein_C"/>
</dbReference>
<dbReference type="Gene3D" id="2.170.16.10">
    <property type="entry name" value="Hedgehog/Intein (Hint) domain"/>
    <property type="match status" value="1"/>
</dbReference>
<comment type="caution">
    <text evidence="1">The sequence shown here is derived from an EMBL/GenBank/DDBJ whole genome shotgun (WGS) entry which is preliminary data.</text>
</comment>
<reference evidence="1" key="1">
    <citation type="submission" date="2021-04" db="EMBL/GenBank/DDBJ databases">
        <title>Genome based classification of Actinospica acidithermotolerans sp. nov., an actinobacterium isolated from an Indonesian hot spring.</title>
        <authorList>
            <person name="Kusuma A.B."/>
            <person name="Putra K.E."/>
            <person name="Nafisah S."/>
            <person name="Loh J."/>
            <person name="Nouioui I."/>
            <person name="Goodfellow M."/>
        </authorList>
    </citation>
    <scope>NUCLEOTIDE SEQUENCE</scope>
    <source>
        <strain evidence="1">DSM 45618</strain>
    </source>
</reference>
<keyword evidence="2" id="KW-1185">Reference proteome</keyword>
<evidence type="ECO:0008006" key="3">
    <source>
        <dbReference type="Google" id="ProtNLM"/>
    </source>
</evidence>
<dbReference type="SUPFAM" id="SSF51294">
    <property type="entry name" value="Hedgehog/intein (Hint) domain"/>
    <property type="match status" value="1"/>
</dbReference>
<dbReference type="InterPro" id="IPR036844">
    <property type="entry name" value="Hint_dom_sf"/>
</dbReference>
<dbReference type="AlphaFoldDB" id="A0A8J7WXG1"/>
<dbReference type="PROSITE" id="PS50818">
    <property type="entry name" value="INTEIN_C_TER"/>
    <property type="match status" value="1"/>
</dbReference>
<accession>A0A8J7WXG1</accession>
<dbReference type="EMBL" id="JAGSXH010000212">
    <property type="protein sequence ID" value="MBS2966874.1"/>
    <property type="molecule type" value="Genomic_DNA"/>
</dbReference>
<dbReference type="NCBIfam" id="TIGR01443">
    <property type="entry name" value="intein_Cterm"/>
    <property type="match status" value="1"/>
</dbReference>
<organism evidence="1 2">
    <name type="scientific">Actinocrinis puniceicyclus</name>
    <dbReference type="NCBI Taxonomy" id="977794"/>
    <lineage>
        <taxon>Bacteria</taxon>
        <taxon>Bacillati</taxon>
        <taxon>Actinomycetota</taxon>
        <taxon>Actinomycetes</taxon>
        <taxon>Catenulisporales</taxon>
        <taxon>Actinospicaceae</taxon>
        <taxon>Actinocrinis</taxon>
    </lineage>
</organism>
<dbReference type="RefSeq" id="WP_211472365.1">
    <property type="nucleotide sequence ID" value="NZ_JAGSXH010000212.1"/>
</dbReference>
<dbReference type="Pfam" id="PF07591">
    <property type="entry name" value="PT-HINT"/>
    <property type="match status" value="1"/>
</dbReference>
<proteinExistence type="predicted"/>
<evidence type="ECO:0000313" key="2">
    <source>
        <dbReference type="Proteomes" id="UP000677913"/>
    </source>
</evidence>
<name>A0A8J7WXG1_9ACTN</name>
<gene>
    <name evidence="1" type="ORF">KGA66_27825</name>
</gene>
<evidence type="ECO:0000313" key="1">
    <source>
        <dbReference type="EMBL" id="MBS2966874.1"/>
    </source>
</evidence>
<protein>
    <recommendedName>
        <fullName evidence="3">Intein C-terminal splicing domain-containing protein</fullName>
    </recommendedName>
</protein>